<dbReference type="RefSeq" id="WP_015829577.1">
    <property type="nucleotide sequence ID" value="NC_012969.1"/>
</dbReference>
<accession>C6XAR3</accession>
<dbReference type="HOGENOM" id="CLU_1045129_0_0_4"/>
<dbReference type="Proteomes" id="UP000002743">
    <property type="component" value="Chromosome"/>
</dbReference>
<dbReference type="STRING" id="582744.Msip34_0747"/>
<sequence>MADPTLHIYQQKPALLGQEILARLEARDIAPTPEAYQALYLELTGQQAAVPTSAPQQGSPTPAAPSMLEQRFQKVARQLAKNSNEAGMKLAYAIENEDWDALLDGIFKLVKASVAIQSQRSRFAAFGDLSNAADDGRPWQDQLAKMLAHTLPALLQNESELAMKSRQLAEQVKTTQSYRAMQKVMREVNELSYRISMVTEDEYGKQKAFIRLLNLTLDSLTEVIQSDDQVLHEVRNFQKIVNEPWDQTKLNKAAKQLTTRVSAQRA</sequence>
<gene>
    <name evidence="1" type="ordered locus">Msip34_0747</name>
</gene>
<keyword evidence="2" id="KW-1185">Reference proteome</keyword>
<dbReference type="EMBL" id="CP001674">
    <property type="protein sequence ID" value="ACT49995.1"/>
    <property type="molecule type" value="Genomic_DNA"/>
</dbReference>
<evidence type="ECO:0000313" key="2">
    <source>
        <dbReference type="Proteomes" id="UP000002743"/>
    </source>
</evidence>
<dbReference type="AlphaFoldDB" id="C6XAR3"/>
<organism evidence="1 2">
    <name type="scientific">Methylovorus glucosotrophus (strain SIP3-4)</name>
    <dbReference type="NCBI Taxonomy" id="582744"/>
    <lineage>
        <taxon>Bacteria</taxon>
        <taxon>Pseudomonadati</taxon>
        <taxon>Pseudomonadota</taxon>
        <taxon>Betaproteobacteria</taxon>
        <taxon>Nitrosomonadales</taxon>
        <taxon>Methylophilaceae</taxon>
        <taxon>Methylovorus</taxon>
    </lineage>
</organism>
<dbReference type="KEGG" id="mei:Msip34_0747"/>
<reference evidence="1 2" key="2">
    <citation type="journal article" date="2011" name="J. Bacteriol.">
        <title>Genomes of three methylotrophs from a single niche uncover genetic and metabolic divergence of Methylophilaceae.</title>
        <authorList>
            <person name="Lapidus A."/>
            <person name="Clum A."/>
            <person name="Labutti K."/>
            <person name="Kaluzhnaya M.G."/>
            <person name="Lim S."/>
            <person name="Beck D.A."/>
            <person name="Glavina Del Rio T."/>
            <person name="Nolan M."/>
            <person name="Mavromatis K."/>
            <person name="Huntemann M."/>
            <person name="Lucas S."/>
            <person name="Lidstrom M.E."/>
            <person name="Ivanova N."/>
            <person name="Chistoserdova L."/>
        </authorList>
    </citation>
    <scope>NUCLEOTIDE SEQUENCE [LARGE SCALE GENOMIC DNA]</scope>
    <source>
        <strain evidence="1 2">SIP3-4</strain>
    </source>
</reference>
<proteinExistence type="predicted"/>
<reference evidence="2" key="1">
    <citation type="submission" date="2009-07" db="EMBL/GenBank/DDBJ databases">
        <title>Complete sequence of chromosome of Methylovorus sp. SIP3-4.</title>
        <authorList>
            <person name="Lucas S."/>
            <person name="Copeland A."/>
            <person name="Lapidus A."/>
            <person name="Glavina del Rio T."/>
            <person name="Tice H."/>
            <person name="Bruce D."/>
            <person name="Goodwin L."/>
            <person name="Pitluck S."/>
            <person name="Clum A."/>
            <person name="Larimer F."/>
            <person name="Land M."/>
            <person name="Hauser L."/>
            <person name="Kyrpides N."/>
            <person name="Mikhailova N."/>
            <person name="Kayluzhnaya M."/>
            <person name="Chistoserdova L."/>
        </authorList>
    </citation>
    <scope>NUCLEOTIDE SEQUENCE [LARGE SCALE GENOMIC DNA]</scope>
    <source>
        <strain evidence="2">SIP3-4</strain>
    </source>
</reference>
<evidence type="ECO:0000313" key="1">
    <source>
        <dbReference type="EMBL" id="ACT49995.1"/>
    </source>
</evidence>
<name>C6XAR3_METGS</name>
<dbReference type="eggNOG" id="COG3706">
    <property type="taxonomic scope" value="Bacteria"/>
</dbReference>
<protein>
    <submittedName>
        <fullName evidence="1">Uncharacterized protein</fullName>
    </submittedName>
</protein>
<dbReference type="OrthoDB" id="9999918at2"/>